<reference evidence="7 8" key="1">
    <citation type="submission" date="2016-07" db="EMBL/GenBank/DDBJ databases">
        <title>Characterization of isolates of Eisenbergiella tayi derived from blood cultures, using whole genome sequencing.</title>
        <authorList>
            <person name="Burdz T."/>
            <person name="Wiebe D."/>
            <person name="Huynh C."/>
            <person name="Bernard K."/>
        </authorList>
    </citation>
    <scope>NUCLEOTIDE SEQUENCE [LARGE SCALE GENOMIC DNA]</scope>
    <source>
        <strain evidence="7 8">NML 120489</strain>
    </source>
</reference>
<comment type="cofactor">
    <cofactor evidence="1">
        <name>[4Fe-4S] cluster</name>
        <dbReference type="ChEBI" id="CHEBI:49883"/>
    </cofactor>
</comment>
<keyword evidence="3" id="KW-0479">Metal-binding</keyword>
<dbReference type="InterPro" id="IPR006638">
    <property type="entry name" value="Elp3/MiaA/NifB-like_rSAM"/>
</dbReference>
<evidence type="ECO:0000313" key="7">
    <source>
        <dbReference type="EMBL" id="ODM11001.1"/>
    </source>
</evidence>
<dbReference type="InterPro" id="IPR007197">
    <property type="entry name" value="rSAM"/>
</dbReference>
<dbReference type="EMBL" id="MCGI01000003">
    <property type="protein sequence ID" value="ODM11001.1"/>
    <property type="molecule type" value="Genomic_DNA"/>
</dbReference>
<evidence type="ECO:0000256" key="2">
    <source>
        <dbReference type="ARBA" id="ARBA00022691"/>
    </source>
</evidence>
<evidence type="ECO:0000256" key="4">
    <source>
        <dbReference type="ARBA" id="ARBA00023004"/>
    </source>
</evidence>
<dbReference type="GO" id="GO:0046872">
    <property type="term" value="F:metal ion binding"/>
    <property type="evidence" value="ECO:0007669"/>
    <property type="project" value="UniProtKB-KW"/>
</dbReference>
<evidence type="ECO:0000256" key="1">
    <source>
        <dbReference type="ARBA" id="ARBA00001966"/>
    </source>
</evidence>
<dbReference type="InterPro" id="IPR023404">
    <property type="entry name" value="rSAM_horseshoe"/>
</dbReference>
<dbReference type="PANTHER" id="PTHR43409">
    <property type="entry name" value="ANAEROBIC MAGNESIUM-PROTOPORPHYRIN IX MONOMETHYL ESTER CYCLASE-RELATED"/>
    <property type="match status" value="1"/>
</dbReference>
<organism evidence="7 8">
    <name type="scientific">Eisenbergiella tayi</name>
    <dbReference type="NCBI Taxonomy" id="1432052"/>
    <lineage>
        <taxon>Bacteria</taxon>
        <taxon>Bacillati</taxon>
        <taxon>Bacillota</taxon>
        <taxon>Clostridia</taxon>
        <taxon>Lachnospirales</taxon>
        <taxon>Lachnospiraceae</taxon>
        <taxon>Eisenbergiella</taxon>
    </lineage>
</organism>
<dbReference type="GO" id="GO:0003824">
    <property type="term" value="F:catalytic activity"/>
    <property type="evidence" value="ECO:0007669"/>
    <property type="project" value="InterPro"/>
</dbReference>
<dbReference type="RefSeq" id="WP_069157699.1">
    <property type="nucleotide sequence ID" value="NZ_MCGI01000003.1"/>
</dbReference>
<dbReference type="SMART" id="SM00729">
    <property type="entry name" value="Elp3"/>
    <property type="match status" value="1"/>
</dbReference>
<evidence type="ECO:0000256" key="5">
    <source>
        <dbReference type="ARBA" id="ARBA00023014"/>
    </source>
</evidence>
<dbReference type="PANTHER" id="PTHR43409:SF7">
    <property type="entry name" value="BLL1977 PROTEIN"/>
    <property type="match status" value="1"/>
</dbReference>
<dbReference type="Gene3D" id="3.80.30.20">
    <property type="entry name" value="tm_1862 like domain"/>
    <property type="match status" value="1"/>
</dbReference>
<protein>
    <recommendedName>
        <fullName evidence="6">Elp3/MiaA/NifB-like radical SAM core domain-containing protein</fullName>
    </recommendedName>
</protein>
<dbReference type="InterPro" id="IPR058240">
    <property type="entry name" value="rSAM_sf"/>
</dbReference>
<keyword evidence="5" id="KW-0411">Iron-sulfur</keyword>
<dbReference type="GO" id="GO:0051536">
    <property type="term" value="F:iron-sulfur cluster binding"/>
    <property type="evidence" value="ECO:0007669"/>
    <property type="project" value="UniProtKB-KW"/>
</dbReference>
<dbReference type="SFLD" id="SFLDS00029">
    <property type="entry name" value="Radical_SAM"/>
    <property type="match status" value="1"/>
</dbReference>
<comment type="caution">
    <text evidence="7">The sequence shown here is derived from an EMBL/GenBank/DDBJ whole genome shotgun (WGS) entry which is preliminary data.</text>
</comment>
<name>A0A1E3AR94_9FIRM</name>
<evidence type="ECO:0000256" key="3">
    <source>
        <dbReference type="ARBA" id="ARBA00022723"/>
    </source>
</evidence>
<dbReference type="SFLD" id="SFLDG01082">
    <property type="entry name" value="B12-binding_domain_containing"/>
    <property type="match status" value="1"/>
</dbReference>
<dbReference type="PATRIC" id="fig|1432052.3.peg.3806"/>
<dbReference type="Proteomes" id="UP000095003">
    <property type="component" value="Unassembled WGS sequence"/>
</dbReference>
<keyword evidence="2" id="KW-0949">S-adenosyl-L-methionine</keyword>
<evidence type="ECO:0000313" key="8">
    <source>
        <dbReference type="Proteomes" id="UP000095003"/>
    </source>
</evidence>
<proteinExistence type="predicted"/>
<dbReference type="Pfam" id="PF04055">
    <property type="entry name" value="Radical_SAM"/>
    <property type="match status" value="1"/>
</dbReference>
<accession>A0A1E3AR94</accession>
<keyword evidence="4" id="KW-0408">Iron</keyword>
<sequence>MNYIRILSVGGLFHEFYSPIPNGLSTTVLTLNGRELDASNLFWSYIFDSKKIKLIIDKIVPVSPKYIAIISDIDTFIKQVEIAKKSVCNSDISAKDFFRYLETFSIVCNIYSEYVFKPHRLTIQNGFETNNYSASQIYYDCLDEQKNPYLHFVKQYVLPQIREALAPVVFIDGVPTFYNMAICRLIKKEFPNVHISISRHSSEYYSLNKLESYLTQNDYLFKMVDSIILEYYDETEGKLLSALENNEELSTVPNLIYKSDDEIHMTSYKANRKNYVPIFQTQHSISDLANVHLQPYNMCYWNKCTFCGINKKYHFNNDDSTENALETSLNYLIEHLHKEKEIKYIWFIDEAIHPHKLKYIADFFIQNKIKIIWQARCRIEKSLLDQNLIELLQKSGLKELRLGLESASLNVLKSMNKFDEDFSFDIVEKICATYSSAGISTHFPMIIGFPSENSYDRKKTYDYLHYLCKKYPLVSFNLNVFNLDISSHVFRCPDKYEIKEIYYPCQLRDFLGNTLQWDREPNLEKQLFMERDQYMREMLYPWMPIDSFIKPHIFYRLSETARHTLKWKAQMNSAIPVTNAVSIDFKTKVCIPDTLVYGFDAKKKVYIIYNWKTHHYMIGNKHLIFIIDFFKTAHTISDAIDYLTKSEPNVYILEDLTILFLKMYQRGYLTDSKKKEV</sequence>
<evidence type="ECO:0000259" key="6">
    <source>
        <dbReference type="SMART" id="SM00729"/>
    </source>
</evidence>
<dbReference type="SUPFAM" id="SSF102114">
    <property type="entry name" value="Radical SAM enzymes"/>
    <property type="match status" value="1"/>
</dbReference>
<dbReference type="AlphaFoldDB" id="A0A1E3AR94"/>
<dbReference type="InterPro" id="IPR051198">
    <property type="entry name" value="BchE-like"/>
</dbReference>
<gene>
    <name evidence="7" type="ORF">BEH84_03430</name>
</gene>
<feature type="domain" description="Elp3/MiaA/NifB-like radical SAM core" evidence="6">
    <location>
        <begin position="289"/>
        <end position="504"/>
    </location>
</feature>